<reference evidence="2" key="1">
    <citation type="submission" date="2015-11" db="EMBL/GenBank/DDBJ databases">
        <authorList>
            <person name="Dugat-Bony E."/>
        </authorList>
    </citation>
    <scope>NUCLEOTIDE SEQUENCE [LARGE SCALE GENOMIC DNA]</scope>
    <source>
        <strain evidence="2">Mu292</strain>
    </source>
</reference>
<accession>A0A0X2NMR8</accession>
<dbReference type="EMBL" id="FAUH01000015">
    <property type="protein sequence ID" value="CUU66785.1"/>
    <property type="molecule type" value="Genomic_DNA"/>
</dbReference>
<dbReference type="OrthoDB" id="2579959at2"/>
<name>A0A0X2NMR8_9CORY</name>
<evidence type="ECO:0000313" key="2">
    <source>
        <dbReference type="Proteomes" id="UP000182498"/>
    </source>
</evidence>
<evidence type="ECO:0000313" key="1">
    <source>
        <dbReference type="EMBL" id="CUU66785.1"/>
    </source>
</evidence>
<keyword evidence="2" id="KW-1185">Reference proteome</keyword>
<proteinExistence type="predicted"/>
<dbReference type="SUPFAM" id="SSF141571">
    <property type="entry name" value="Pentapeptide repeat-like"/>
    <property type="match status" value="1"/>
</dbReference>
<evidence type="ECO:0008006" key="3">
    <source>
        <dbReference type="Google" id="ProtNLM"/>
    </source>
</evidence>
<dbReference type="RefSeq" id="WP_014008977.1">
    <property type="nucleotide sequence ID" value="NZ_CAUTRP010000112.1"/>
</dbReference>
<dbReference type="AlphaFoldDB" id="A0A0X2NMR8"/>
<dbReference type="Gene3D" id="2.160.20.80">
    <property type="entry name" value="E3 ubiquitin-protein ligase SopA"/>
    <property type="match status" value="1"/>
</dbReference>
<gene>
    <name evidence="1" type="ORF">CVAR292_02132</name>
</gene>
<organism evidence="1 2">
    <name type="scientific">Corynebacterium variabile</name>
    <dbReference type="NCBI Taxonomy" id="1727"/>
    <lineage>
        <taxon>Bacteria</taxon>
        <taxon>Bacillati</taxon>
        <taxon>Actinomycetota</taxon>
        <taxon>Actinomycetes</taxon>
        <taxon>Mycobacteriales</taxon>
        <taxon>Corynebacteriaceae</taxon>
        <taxon>Corynebacterium</taxon>
    </lineage>
</organism>
<protein>
    <recommendedName>
        <fullName evidence="3">Pentapeptide repeat-containing protein</fullName>
    </recommendedName>
</protein>
<dbReference type="OMA" id="GARFMDC"/>
<sequence length="224" mass="24074">MRSIPTVAPTVGRLAASADDFPGRLDEIDPSLLGPRQDHVLAEIVDGDISRDLSGLTLIDCRLDRLTAHGAVLAGARISDTILTTVNATSLNASRVSLQDVIVRDSRLGAVDLVDAGIRGLIIERCSIDFLNLRGTDLTDVLFRDCRIGDLDLGGVRADRVAFENCQVDAFDAVNAKARNVDLRGLEIRGVRNPDGLRGMTLSPVQVALLSTAFARHLGIRVEE</sequence>
<dbReference type="Proteomes" id="UP000182498">
    <property type="component" value="Unassembled WGS sequence"/>
</dbReference>